<sequence>MADPTAPTKLTADQQAWVDGTKAIPSSQSLWELPYGPKKDGYGRKQKLFSTALADRGTLNTVLSHLIKSKAWGLDGPKQRSDFYGQASTSNKHDKGRKGPQNISEMRIGLKLKGDSLALRPLATDPSKVWIVETAHETHSYKENVSPKRFAKTVANTVELFKA</sequence>
<evidence type="ECO:0000313" key="3">
    <source>
        <dbReference type="Proteomes" id="UP000777482"/>
    </source>
</evidence>
<feature type="region of interest" description="Disordered" evidence="1">
    <location>
        <begin position="78"/>
        <end position="102"/>
    </location>
</feature>
<comment type="caution">
    <text evidence="2">The sequence shown here is derived from an EMBL/GenBank/DDBJ whole genome shotgun (WGS) entry which is preliminary data.</text>
</comment>
<dbReference type="EMBL" id="PUHQ01000086">
    <property type="protein sequence ID" value="KAG0657087.1"/>
    <property type="molecule type" value="Genomic_DNA"/>
</dbReference>
<accession>A0A9P6VWM8</accession>
<evidence type="ECO:0000313" key="2">
    <source>
        <dbReference type="EMBL" id="KAG0657087.1"/>
    </source>
</evidence>
<name>A0A9P6VWM8_RHOMI</name>
<protein>
    <submittedName>
        <fullName evidence="2">Uncharacterized protein</fullName>
    </submittedName>
</protein>
<keyword evidence="3" id="KW-1185">Reference proteome</keyword>
<dbReference type="Proteomes" id="UP000777482">
    <property type="component" value="Unassembled WGS sequence"/>
</dbReference>
<organism evidence="2 3">
    <name type="scientific">Rhodotorula mucilaginosa</name>
    <name type="common">Yeast</name>
    <name type="synonym">Rhodotorula rubra</name>
    <dbReference type="NCBI Taxonomy" id="5537"/>
    <lineage>
        <taxon>Eukaryota</taxon>
        <taxon>Fungi</taxon>
        <taxon>Dikarya</taxon>
        <taxon>Basidiomycota</taxon>
        <taxon>Pucciniomycotina</taxon>
        <taxon>Microbotryomycetes</taxon>
        <taxon>Sporidiobolales</taxon>
        <taxon>Sporidiobolaceae</taxon>
        <taxon>Rhodotorula</taxon>
    </lineage>
</organism>
<proteinExistence type="predicted"/>
<evidence type="ECO:0000256" key="1">
    <source>
        <dbReference type="SAM" id="MobiDB-lite"/>
    </source>
</evidence>
<dbReference type="AlphaFoldDB" id="A0A9P6VWM8"/>
<reference evidence="2 3" key="1">
    <citation type="submission" date="2020-11" db="EMBL/GenBank/DDBJ databases">
        <title>Kefir isolates.</title>
        <authorList>
            <person name="Marcisauskas S."/>
            <person name="Kim Y."/>
            <person name="Blasche S."/>
        </authorList>
    </citation>
    <scope>NUCLEOTIDE SEQUENCE [LARGE SCALE GENOMIC DNA]</scope>
    <source>
        <strain evidence="2 3">KR</strain>
    </source>
</reference>
<gene>
    <name evidence="2" type="ORF">C6P46_006676</name>
</gene>